<gene>
    <name evidence="1" type="ORF">PoMZ_00741</name>
</gene>
<name>A0A4P7N0K1_PYROR</name>
<evidence type="ECO:0000313" key="1">
    <source>
        <dbReference type="EMBL" id="QBZ55837.1"/>
    </source>
</evidence>
<sequence>MYKLLPIKHRFGQKPSRLYSLHNQARKEAIIASKLLPDDSLMVMVEVDLRLAVAPVQPHGLSRQRRFPGTVLIGLS</sequence>
<dbReference type="Proteomes" id="UP000294847">
    <property type="component" value="Chromosome 2"/>
</dbReference>
<reference evidence="1 2" key="1">
    <citation type="journal article" date="2019" name="Mol. Biol. Evol.">
        <title>Blast fungal genomes show frequent chromosomal changes, gene gains and losses, and effector gene turnover.</title>
        <authorList>
            <person name="Gomez Luciano L.B."/>
            <person name="Jason Tsai I."/>
            <person name="Chuma I."/>
            <person name="Tosa Y."/>
            <person name="Chen Y.H."/>
            <person name="Li J.Y."/>
            <person name="Li M.Y."/>
            <person name="Jade Lu M.Y."/>
            <person name="Nakayashiki H."/>
            <person name="Li W.H."/>
        </authorList>
    </citation>
    <scope>NUCLEOTIDE SEQUENCE [LARGE SCALE GENOMIC DNA]</scope>
    <source>
        <strain evidence="1">MZ5-1-6</strain>
    </source>
</reference>
<dbReference type="AlphaFoldDB" id="A0A4P7N0K1"/>
<accession>A0A4P7N0K1</accession>
<evidence type="ECO:0000313" key="2">
    <source>
        <dbReference type="Proteomes" id="UP000294847"/>
    </source>
</evidence>
<proteinExistence type="predicted"/>
<protein>
    <submittedName>
        <fullName evidence="1">Uncharacterized protein</fullName>
    </submittedName>
</protein>
<organism evidence="1 2">
    <name type="scientific">Pyricularia oryzae</name>
    <name type="common">Rice blast fungus</name>
    <name type="synonym">Magnaporthe oryzae</name>
    <dbReference type="NCBI Taxonomy" id="318829"/>
    <lineage>
        <taxon>Eukaryota</taxon>
        <taxon>Fungi</taxon>
        <taxon>Dikarya</taxon>
        <taxon>Ascomycota</taxon>
        <taxon>Pezizomycotina</taxon>
        <taxon>Sordariomycetes</taxon>
        <taxon>Sordariomycetidae</taxon>
        <taxon>Magnaporthales</taxon>
        <taxon>Pyriculariaceae</taxon>
        <taxon>Pyricularia</taxon>
    </lineage>
</organism>
<dbReference type="EMBL" id="CP034205">
    <property type="protein sequence ID" value="QBZ55837.1"/>
    <property type="molecule type" value="Genomic_DNA"/>
</dbReference>